<evidence type="ECO:0000259" key="10">
    <source>
        <dbReference type="PROSITE" id="PS51712"/>
    </source>
</evidence>
<feature type="compositionally biased region" description="Basic residues" evidence="9">
    <location>
        <begin position="633"/>
        <end position="645"/>
    </location>
</feature>
<evidence type="ECO:0000256" key="7">
    <source>
        <dbReference type="ARBA" id="ARBA00032345"/>
    </source>
</evidence>
<name>A0A485L1M0_9STRA</name>
<evidence type="ECO:0000313" key="13">
    <source>
        <dbReference type="Proteomes" id="UP000332933"/>
    </source>
</evidence>
<dbReference type="GO" id="GO:0042254">
    <property type="term" value="P:ribosome biogenesis"/>
    <property type="evidence" value="ECO:0007669"/>
    <property type="project" value="UniProtKB-KW"/>
</dbReference>
<dbReference type="InterPro" id="IPR006073">
    <property type="entry name" value="GTP-bd"/>
</dbReference>
<dbReference type="PRINTS" id="PR00449">
    <property type="entry name" value="RASTRNSFRMNG"/>
</dbReference>
<keyword evidence="13" id="KW-1185">Reference proteome</keyword>
<feature type="region of interest" description="Disordered" evidence="9">
    <location>
        <begin position="513"/>
        <end position="678"/>
    </location>
</feature>
<dbReference type="Proteomes" id="UP000332933">
    <property type="component" value="Unassembled WGS sequence"/>
</dbReference>
<dbReference type="AlphaFoldDB" id="A0A485L1M0"/>
<proteinExistence type="inferred from homology"/>
<keyword evidence="6" id="KW-0342">GTP-binding</keyword>
<evidence type="ECO:0000256" key="4">
    <source>
        <dbReference type="ARBA" id="ARBA00022737"/>
    </source>
</evidence>
<keyword evidence="4" id="KW-0677">Repeat</keyword>
<dbReference type="PROSITE" id="PS51712">
    <property type="entry name" value="G_ENGA"/>
    <property type="match status" value="1"/>
</dbReference>
<reference evidence="11" key="2">
    <citation type="submission" date="2019-06" db="EMBL/GenBank/DDBJ databases">
        <title>Genomics analysis of Aphanomyces spp. identifies a new class of oomycete effector associated with host adaptation.</title>
        <authorList>
            <person name="Gaulin E."/>
        </authorList>
    </citation>
    <scope>NUCLEOTIDE SEQUENCE</scope>
    <source>
        <strain evidence="11">CBS 578.67</strain>
    </source>
</reference>
<dbReference type="Pfam" id="PF14714">
    <property type="entry name" value="KH_dom-like"/>
    <property type="match status" value="1"/>
</dbReference>
<evidence type="ECO:0000313" key="11">
    <source>
        <dbReference type="EMBL" id="KAF0694648.1"/>
    </source>
</evidence>
<dbReference type="InterPro" id="IPR016484">
    <property type="entry name" value="GTPase_Der"/>
</dbReference>
<keyword evidence="3" id="KW-0690">Ribosome biogenesis</keyword>
<dbReference type="PANTHER" id="PTHR43834:SF6">
    <property type="entry name" value="GTPASE DER"/>
    <property type="match status" value="1"/>
</dbReference>
<dbReference type="NCBIfam" id="TIGR00231">
    <property type="entry name" value="small_GTP"/>
    <property type="match status" value="2"/>
</dbReference>
<dbReference type="FunFam" id="3.30.300.20:FF:000004">
    <property type="entry name" value="GTPase Der"/>
    <property type="match status" value="1"/>
</dbReference>
<dbReference type="InterPro" id="IPR032859">
    <property type="entry name" value="KH_dom-like"/>
</dbReference>
<evidence type="ECO:0000256" key="8">
    <source>
        <dbReference type="SAM" id="Coils"/>
    </source>
</evidence>
<dbReference type="Pfam" id="PF01926">
    <property type="entry name" value="MMR_HSR1"/>
    <property type="match status" value="2"/>
</dbReference>
<feature type="domain" description="EngA-type G" evidence="10">
    <location>
        <begin position="250"/>
        <end position="428"/>
    </location>
</feature>
<dbReference type="SUPFAM" id="SSF52540">
    <property type="entry name" value="P-loop containing nucleoside triphosphate hydrolases"/>
    <property type="match status" value="2"/>
</dbReference>
<dbReference type="InterPro" id="IPR005225">
    <property type="entry name" value="Small_GTP-bd"/>
</dbReference>
<dbReference type="HAMAP" id="MF_00195">
    <property type="entry name" value="GTPase_Der"/>
    <property type="match status" value="1"/>
</dbReference>
<gene>
    <name evidence="12" type="primary">Aste57867_14487</name>
    <name evidence="11" type="ORF">As57867_014433</name>
    <name evidence="12" type="ORF">ASTE57867_14487</name>
</gene>
<dbReference type="EMBL" id="CAADRA010005564">
    <property type="protein sequence ID" value="VFT91309.1"/>
    <property type="molecule type" value="Genomic_DNA"/>
</dbReference>
<comment type="similarity">
    <text evidence="1">Belongs to the TRAFAC class TrmE-Era-EngA-EngB-Septin-like GTPase superfamily. EngA (Der) GTPase family.</text>
</comment>
<evidence type="ECO:0000256" key="5">
    <source>
        <dbReference type="ARBA" id="ARBA00022741"/>
    </source>
</evidence>
<dbReference type="EMBL" id="VJMH01005543">
    <property type="protein sequence ID" value="KAF0694648.1"/>
    <property type="molecule type" value="Genomic_DNA"/>
</dbReference>
<sequence>MLRLIHRVRSLPAAPAPFLRLPPTPAAAFPFSTKVPKTTLPERARIALVGRTNVGKSTLFNRLTKSRRAIVHNVPGTTRDRRFAKGYLAGLEFDVIDTGGLADAPEGTYVLSPSRLEKGMLSQTERALHEADLIFFLIDGREGVTEIDKHFARWLRKADAKAPIQLVANKLEGDATQWLPNIHDSFQLGMGEPLVISAEHGEGLTDLVPLLAPLVECHGEALALEKAVAAAAGEFEAEQEEIDRDNARAIKLAIVGRPNVGKSTLLNKIVKDERVLTGPEPGVTRDSVEVKWEFDGREITLVDTAGIRKFSKRDHSNQIENLSVRDTYDAISSAQVVCVVVDVSEERLIHLDLTIAQRVLDEGRALVLVANKSDLVVNAEAEIERIRKELDGSLAQVRGVPVVPISALTGSGIRNILPEVIEAHNRWDLRVTTGRLNRWMAAMDRHHPPPTVKGKQLKVKYITQVKARPPTFALFVNKADDVPESYRRFLLNQLRTEFDMIGVPARLLLRGSEDNPYKKGYARSKPMTRRPAKPVQFGSAVPSSRKPVTASPAPVAPATAPKTSTPTFKKQGATPTKGSGGKAGFKKSPARKTTGRDTRGRESKSSNTTSLASTPPKKRPTAARKVLTTTRNGKSKKAAPAKKKRTDRDPKEKKASRWSAKQKEDAKRMSGVRKPRKG</sequence>
<dbReference type="CDD" id="cd01894">
    <property type="entry name" value="EngA1"/>
    <property type="match status" value="1"/>
</dbReference>
<reference evidence="12 13" key="1">
    <citation type="submission" date="2019-03" db="EMBL/GenBank/DDBJ databases">
        <authorList>
            <person name="Gaulin E."/>
            <person name="Dumas B."/>
        </authorList>
    </citation>
    <scope>NUCLEOTIDE SEQUENCE [LARGE SCALE GENOMIC DNA]</scope>
    <source>
        <strain evidence="12">CBS 568.67</strain>
    </source>
</reference>
<evidence type="ECO:0000256" key="1">
    <source>
        <dbReference type="ARBA" id="ARBA00008279"/>
    </source>
</evidence>
<protein>
    <recommendedName>
        <fullName evidence="2">GTPase Der</fullName>
    </recommendedName>
    <alternativeName>
        <fullName evidence="7">GTP-binding protein EngA</fullName>
    </alternativeName>
</protein>
<feature type="compositionally biased region" description="Basic and acidic residues" evidence="9">
    <location>
        <begin position="646"/>
        <end position="668"/>
    </location>
</feature>
<dbReference type="CDD" id="cd01895">
    <property type="entry name" value="EngA2"/>
    <property type="match status" value="1"/>
</dbReference>
<evidence type="ECO:0000256" key="2">
    <source>
        <dbReference type="ARBA" id="ARBA00020953"/>
    </source>
</evidence>
<evidence type="ECO:0000313" key="12">
    <source>
        <dbReference type="EMBL" id="VFT91309.1"/>
    </source>
</evidence>
<keyword evidence="8" id="KW-0175">Coiled coil</keyword>
<evidence type="ECO:0000256" key="9">
    <source>
        <dbReference type="SAM" id="MobiDB-lite"/>
    </source>
</evidence>
<organism evidence="12 13">
    <name type="scientific">Aphanomyces stellatus</name>
    <dbReference type="NCBI Taxonomy" id="120398"/>
    <lineage>
        <taxon>Eukaryota</taxon>
        <taxon>Sar</taxon>
        <taxon>Stramenopiles</taxon>
        <taxon>Oomycota</taxon>
        <taxon>Saprolegniomycetes</taxon>
        <taxon>Saprolegniales</taxon>
        <taxon>Verrucalvaceae</taxon>
        <taxon>Aphanomyces</taxon>
    </lineage>
</organism>
<dbReference type="OrthoDB" id="8954335at2759"/>
<dbReference type="InterPro" id="IPR031166">
    <property type="entry name" value="G_ENGA"/>
</dbReference>
<dbReference type="PANTHER" id="PTHR43834">
    <property type="entry name" value="GTPASE DER"/>
    <property type="match status" value="1"/>
</dbReference>
<feature type="compositionally biased region" description="Basic and acidic residues" evidence="9">
    <location>
        <begin position="594"/>
        <end position="604"/>
    </location>
</feature>
<keyword evidence="5" id="KW-0547">Nucleotide-binding</keyword>
<evidence type="ECO:0000256" key="3">
    <source>
        <dbReference type="ARBA" id="ARBA00022517"/>
    </source>
</evidence>
<feature type="compositionally biased region" description="Low complexity" evidence="9">
    <location>
        <begin position="546"/>
        <end position="567"/>
    </location>
</feature>
<evidence type="ECO:0000256" key="6">
    <source>
        <dbReference type="ARBA" id="ARBA00023134"/>
    </source>
</evidence>
<dbReference type="Gene3D" id="3.30.300.20">
    <property type="match status" value="1"/>
</dbReference>
<dbReference type="SMART" id="SM00173">
    <property type="entry name" value="RAS"/>
    <property type="match status" value="1"/>
</dbReference>
<feature type="coiled-coil region" evidence="8">
    <location>
        <begin position="369"/>
        <end position="396"/>
    </location>
</feature>
<dbReference type="InterPro" id="IPR027417">
    <property type="entry name" value="P-loop_NTPase"/>
</dbReference>
<dbReference type="NCBIfam" id="TIGR03594">
    <property type="entry name" value="GTPase_EngA"/>
    <property type="match status" value="1"/>
</dbReference>
<feature type="compositionally biased region" description="Basic residues" evidence="9">
    <location>
        <begin position="520"/>
        <end position="532"/>
    </location>
</feature>
<dbReference type="Gene3D" id="3.40.50.300">
    <property type="entry name" value="P-loop containing nucleotide triphosphate hydrolases"/>
    <property type="match status" value="2"/>
</dbReference>
<dbReference type="GO" id="GO:0005525">
    <property type="term" value="F:GTP binding"/>
    <property type="evidence" value="ECO:0007669"/>
    <property type="project" value="UniProtKB-KW"/>
</dbReference>
<dbReference type="InterPro" id="IPR015946">
    <property type="entry name" value="KH_dom-like_a/b"/>
</dbReference>
<accession>A0A485L1M0</accession>